<evidence type="ECO:0000256" key="2">
    <source>
        <dbReference type="ARBA" id="ARBA00022737"/>
    </source>
</evidence>
<evidence type="ECO:0000313" key="6">
    <source>
        <dbReference type="Proteomes" id="UP001527925"/>
    </source>
</evidence>
<evidence type="ECO:0000256" key="3">
    <source>
        <dbReference type="PROSITE-ProRule" id="PRU00221"/>
    </source>
</evidence>
<keyword evidence="1 3" id="KW-0853">WD repeat</keyword>
<keyword evidence="2" id="KW-0677">Repeat</keyword>
<dbReference type="PANTHER" id="PTHR19848:SF8">
    <property type="entry name" value="F-BOX AND WD REPEAT DOMAIN CONTAINING 7"/>
    <property type="match status" value="1"/>
</dbReference>
<comment type="caution">
    <text evidence="5">The sequence shown here is derived from an EMBL/GenBank/DDBJ whole genome shotgun (WGS) entry which is preliminary data.</text>
</comment>
<keyword evidence="6" id="KW-1185">Reference proteome</keyword>
<dbReference type="Proteomes" id="UP001527925">
    <property type="component" value="Unassembled WGS sequence"/>
</dbReference>
<dbReference type="PROSITE" id="PS00678">
    <property type="entry name" value="WD_REPEATS_1"/>
    <property type="match status" value="1"/>
</dbReference>
<evidence type="ECO:0000256" key="4">
    <source>
        <dbReference type="SAM" id="MobiDB-lite"/>
    </source>
</evidence>
<dbReference type="InterPro" id="IPR015943">
    <property type="entry name" value="WD40/YVTN_repeat-like_dom_sf"/>
</dbReference>
<dbReference type="InterPro" id="IPR036388">
    <property type="entry name" value="WH-like_DNA-bd_sf"/>
</dbReference>
<dbReference type="PROSITE" id="PS50082">
    <property type="entry name" value="WD_REPEATS_2"/>
    <property type="match status" value="5"/>
</dbReference>
<organism evidence="5 6">
    <name type="scientific">Polyrhizophydium stewartii</name>
    <dbReference type="NCBI Taxonomy" id="2732419"/>
    <lineage>
        <taxon>Eukaryota</taxon>
        <taxon>Fungi</taxon>
        <taxon>Fungi incertae sedis</taxon>
        <taxon>Chytridiomycota</taxon>
        <taxon>Chytridiomycota incertae sedis</taxon>
        <taxon>Chytridiomycetes</taxon>
        <taxon>Rhizophydiales</taxon>
        <taxon>Rhizophydiales incertae sedis</taxon>
        <taxon>Polyrhizophydium</taxon>
    </lineage>
</organism>
<dbReference type="InterPro" id="IPR036322">
    <property type="entry name" value="WD40_repeat_dom_sf"/>
</dbReference>
<evidence type="ECO:0000313" key="5">
    <source>
        <dbReference type="EMBL" id="KAL2914274.1"/>
    </source>
</evidence>
<feature type="region of interest" description="Disordered" evidence="4">
    <location>
        <begin position="799"/>
        <end position="824"/>
    </location>
</feature>
<dbReference type="EMBL" id="JADGIZ020000035">
    <property type="protein sequence ID" value="KAL2914274.1"/>
    <property type="molecule type" value="Genomic_DNA"/>
</dbReference>
<feature type="repeat" description="WD" evidence="3">
    <location>
        <begin position="748"/>
        <end position="781"/>
    </location>
</feature>
<feature type="repeat" description="WD" evidence="3">
    <location>
        <begin position="404"/>
        <end position="445"/>
    </location>
</feature>
<feature type="compositionally biased region" description="Basic and acidic residues" evidence="4">
    <location>
        <begin position="809"/>
        <end position="822"/>
    </location>
</feature>
<dbReference type="InterPro" id="IPR001680">
    <property type="entry name" value="WD40_rpt"/>
</dbReference>
<accession>A0ABR4N439</accession>
<dbReference type="Gene3D" id="2.130.10.10">
    <property type="entry name" value="YVTN repeat-like/Quinoprotein amine dehydrogenase"/>
    <property type="match status" value="4"/>
</dbReference>
<feature type="repeat" description="WD" evidence="3">
    <location>
        <begin position="1010"/>
        <end position="1041"/>
    </location>
</feature>
<feature type="repeat" description="WD" evidence="3">
    <location>
        <begin position="1094"/>
        <end position="1126"/>
    </location>
</feature>
<dbReference type="Pfam" id="PF00400">
    <property type="entry name" value="WD40"/>
    <property type="match status" value="7"/>
</dbReference>
<dbReference type="SUPFAM" id="SSF50998">
    <property type="entry name" value="Quinoprotein alcohol dehydrogenase-like"/>
    <property type="match status" value="1"/>
</dbReference>
<dbReference type="SMART" id="SM00320">
    <property type="entry name" value="WD40"/>
    <property type="match status" value="12"/>
</dbReference>
<name>A0ABR4N439_9FUNG</name>
<dbReference type="SUPFAM" id="SSF50978">
    <property type="entry name" value="WD40 repeat-like"/>
    <property type="match status" value="1"/>
</dbReference>
<evidence type="ECO:0000256" key="1">
    <source>
        <dbReference type="ARBA" id="ARBA00022574"/>
    </source>
</evidence>
<dbReference type="SMART" id="SM00753">
    <property type="entry name" value="PAM"/>
    <property type="match status" value="1"/>
</dbReference>
<gene>
    <name evidence="5" type="primary">fbxw9</name>
    <name evidence="5" type="ORF">HK105_206220</name>
</gene>
<reference evidence="5 6" key="1">
    <citation type="submission" date="2023-09" db="EMBL/GenBank/DDBJ databases">
        <title>Pangenome analysis of Batrachochytrium dendrobatidis and related Chytrids.</title>
        <authorList>
            <person name="Yacoub M.N."/>
            <person name="Stajich J.E."/>
            <person name="James T.Y."/>
        </authorList>
    </citation>
    <scope>NUCLEOTIDE SEQUENCE [LARGE SCALE GENOMIC DNA]</scope>
    <source>
        <strain evidence="5 6">JEL0888</strain>
    </source>
</reference>
<sequence length="1248" mass="140230">MLQQAAAVVNTCTARRDGAGMAKLLVQLASMPASQIQLVSAQQKSGKTLAQQVQAPAGYFFGLVINYLAQEPLERSVKLEDLLRNFTRTVFTAAWHRPLFKALCDLVVARALESDAARRRNGMTPADCSGVQTALTEYTSLAISRKPGLELESGLLVAVNALCRMSFVTGELHMCTTVIANVEKAIGRTVHLAEYPKADQVTFYFNVGKLRLQSHDFYAADENLSLAASMCHADHFENKRLIMLHLVVARIIRGCLPTIELLEKHGLDDVFADLVHYIKTGNYFDYLNALEQRRRWFMRHWLYTIMKERVRLLMCRNLFQQSLRVYQEICPGKFNVPISFFLAAIRLSGLCEPEVDQAEVECLFASLIEQRYILGRIDHFSQNVVLSKKVDKAKMAMEYRHTIQDAHPKAVMCVQYNPFRREIYTAGEDSLIKVWESESGKFLGAWTKHIGWVTNLLYCKQIKVLFSCSIDGTIIAWGSNGAVLQKIQTGAPIYCLAYNSRRQQLMAGQNKKVRLFQLINSDDNHGTTDVLERRNVVCLEHSDVVSCIVSCEGRFYSAGYDRKIVIYDVPHHGDLKLRVSSTIKDAHDAAISCMVFGKDADNSWLITGSFDRVVKLWSLDGNLMQRFDGFKQVKCSALQKITGERAMYADRTRILAHSDTISSLCYVVPTQTLWVTANSATPVVYDPRSGINVSDFVRTDDERFHPPGGTFSFKYLMYIPENNEVIGISTRRSLVIWRYNSVAPLTVLPGHADIAECLTFTSKEPLLIFSGGDDGIIRKWERLQLNTFMYSQETLMLPKDDFGDADAPEPDRDDSSSGDADRGVNVAKSARPGIVSLFYYEELDVLVSGYEDSRICVWGYNEESIKFLPETSERDGADPMAPGGGNQLGSDSVSNRVAGMTLKASLLDHKDAVTGLVCFGLDGMHWMISTGWDRRICVWDLQANKLQDVFRHAQPQAYGSVREELAADGIILSLDYSPERNEFGYASSDKLAYIRKFSPVGSEMTLTSVLQGHEAEVTQIRWHRKEQQWITGSEDRTIRLWPAEGIPCLRIINNDGPVTALCIDAINGCLITGSQDKVIRVFDIDKKDEIVQKNVGHSDEIRSLIHIPVRNQYVSASWDNTVRIWNAYLKKGQRRIAAKANMTFYTNAEEEEQLPTFSELNPLIVPKLLTKPVFVKDFILEKLPTKDEDYGNTAEKTALEEELRQTFNDLDAALNADQKLAHGAKGTGKPRIAKALPKRKAADKKEAA</sequence>
<feature type="repeat" description="WD" evidence="3">
    <location>
        <begin position="584"/>
        <end position="620"/>
    </location>
</feature>
<dbReference type="Gene3D" id="1.10.10.10">
    <property type="entry name" value="Winged helix-like DNA-binding domain superfamily/Winged helix DNA-binding domain"/>
    <property type="match status" value="1"/>
</dbReference>
<dbReference type="PANTHER" id="PTHR19848">
    <property type="entry name" value="WD40 REPEAT PROTEIN"/>
    <property type="match status" value="1"/>
</dbReference>
<dbReference type="InterPro" id="IPR019775">
    <property type="entry name" value="WD40_repeat_CS"/>
</dbReference>
<proteinExistence type="predicted"/>
<feature type="region of interest" description="Disordered" evidence="4">
    <location>
        <begin position="1219"/>
        <end position="1248"/>
    </location>
</feature>
<protein>
    <submittedName>
        <fullName evidence="5">SCF-dependent proteasomal ubiquitin-dependent protein catabolic process</fullName>
    </submittedName>
</protein>
<dbReference type="PROSITE" id="PS50294">
    <property type="entry name" value="WD_REPEATS_REGION"/>
    <property type="match status" value="4"/>
</dbReference>
<dbReference type="InterPro" id="IPR011047">
    <property type="entry name" value="Quinoprotein_ADH-like_sf"/>
</dbReference>